<evidence type="ECO:0000313" key="5">
    <source>
        <dbReference type="Proteomes" id="UP000095349"/>
    </source>
</evidence>
<proteinExistence type="predicted"/>
<dbReference type="Pfam" id="PF00296">
    <property type="entry name" value="Bac_luciferase"/>
    <property type="match status" value="1"/>
</dbReference>
<dbReference type="AlphaFoldDB" id="A0A1D8G254"/>
<dbReference type="KEGG" id="srn:A4G23_02380"/>
<dbReference type="GO" id="GO:0005829">
    <property type="term" value="C:cytosol"/>
    <property type="evidence" value="ECO:0007669"/>
    <property type="project" value="TreeGrafter"/>
</dbReference>
<dbReference type="PANTHER" id="PTHR30137">
    <property type="entry name" value="LUCIFERASE-LIKE MONOOXYGENASE"/>
    <property type="match status" value="1"/>
</dbReference>
<reference evidence="4 5" key="1">
    <citation type="submission" date="2016-09" db="EMBL/GenBank/DDBJ databases">
        <title>Streptomyces rubrolavendulae MJM4426 Genome sequencing and assembly.</title>
        <authorList>
            <person name="Kim J.-G."/>
        </authorList>
    </citation>
    <scope>NUCLEOTIDE SEQUENCE [LARGE SCALE GENOMIC DNA]</scope>
    <source>
        <strain evidence="4 5">MJM4426</strain>
    </source>
</reference>
<dbReference type="InterPro" id="IPR011251">
    <property type="entry name" value="Luciferase-like_dom"/>
</dbReference>
<accession>A0A1D8G254</accession>
<organism evidence="4 5">
    <name type="scientific">Streptomyces rubrolavendulae</name>
    <dbReference type="NCBI Taxonomy" id="285473"/>
    <lineage>
        <taxon>Bacteria</taxon>
        <taxon>Bacillati</taxon>
        <taxon>Actinomycetota</taxon>
        <taxon>Actinomycetes</taxon>
        <taxon>Kitasatosporales</taxon>
        <taxon>Streptomycetaceae</taxon>
        <taxon>Streptomyces</taxon>
    </lineage>
</organism>
<feature type="domain" description="Luciferase-like" evidence="3">
    <location>
        <begin position="15"/>
        <end position="342"/>
    </location>
</feature>
<dbReference type="PATRIC" id="fig|285473.5.peg.2493"/>
<dbReference type="Gene3D" id="3.20.20.30">
    <property type="entry name" value="Luciferase-like domain"/>
    <property type="match status" value="1"/>
</dbReference>
<dbReference type="InterPro" id="IPR036661">
    <property type="entry name" value="Luciferase-like_sf"/>
</dbReference>
<dbReference type="SUPFAM" id="SSF51679">
    <property type="entry name" value="Bacterial luciferase-like"/>
    <property type="match status" value="1"/>
</dbReference>
<dbReference type="OrthoDB" id="5241801at2"/>
<sequence length="416" mass="46183">MRFGLLYQLQLPRPWERDSEERLLREALEQIELADRLGYDHVWATEHHFLEEYSHSSAPEVFLAAAAARTKRIRLSHGIVTLSPSVNHPARVAERIATLDLISGGRVDFGTGQGSSQMELDGFGVDRAAKRDQWREALGVVTRMLAEEPFTGHKGRWIDVPPRNVVPKPRQRPHPPLWVGCTARPTIEAAARAGLGALALSFAAPEEAKEWADLYYEVIASDACVPAGLAVNPNFAVALPFMCHRDEETALDRGLDGAQFWSYALMYYYFLGRHRPGGSDMWRSFQEARARHGLTRDPSGAPPAPGSPEARLAEMASLRQGIGTPEQLADLVRRYEAAGVDQVIFAAQLGRNRHEHICASLRLFAQEVMPEFAARRPARDAAKRDRLAAPVRRALARREHAPTDIGDYAVGPELGT</sequence>
<dbReference type="EC" id="1.14.13.107" evidence="4"/>
<gene>
    <name evidence="4" type="primary">limB_2</name>
    <name evidence="4" type="ORF">A4G23_02380</name>
</gene>
<dbReference type="PANTHER" id="PTHR30137:SF8">
    <property type="entry name" value="BLR5498 PROTEIN"/>
    <property type="match status" value="1"/>
</dbReference>
<keyword evidence="2 4" id="KW-0503">Monooxygenase</keyword>
<keyword evidence="1 4" id="KW-0560">Oxidoreductase</keyword>
<evidence type="ECO:0000259" key="3">
    <source>
        <dbReference type="Pfam" id="PF00296"/>
    </source>
</evidence>
<dbReference type="Proteomes" id="UP000095349">
    <property type="component" value="Chromosome"/>
</dbReference>
<evidence type="ECO:0000313" key="4">
    <source>
        <dbReference type="EMBL" id="AOT59538.1"/>
    </source>
</evidence>
<evidence type="ECO:0000256" key="2">
    <source>
        <dbReference type="ARBA" id="ARBA00023033"/>
    </source>
</evidence>
<dbReference type="InterPro" id="IPR050766">
    <property type="entry name" value="Bact_Lucif_Oxidored"/>
</dbReference>
<keyword evidence="5" id="KW-1185">Reference proteome</keyword>
<evidence type="ECO:0000256" key="1">
    <source>
        <dbReference type="ARBA" id="ARBA00023002"/>
    </source>
</evidence>
<dbReference type="RefSeq" id="WP_069976873.1">
    <property type="nucleotide sequence ID" value="NZ_CP017316.1"/>
</dbReference>
<dbReference type="STRING" id="285473.A4G23_02380"/>
<dbReference type="GO" id="GO:0052601">
    <property type="term" value="F:limonene 1,2-monooxygenase [NAD(P)H) activity"/>
    <property type="evidence" value="ECO:0007669"/>
    <property type="project" value="UniProtKB-EC"/>
</dbReference>
<name>A0A1D8G254_9ACTN</name>
<dbReference type="EMBL" id="CP017316">
    <property type="protein sequence ID" value="AOT59538.1"/>
    <property type="molecule type" value="Genomic_DNA"/>
</dbReference>
<protein>
    <submittedName>
        <fullName evidence="4">Limonene 1,2-monooxygenase</fullName>
        <ecNumber evidence="4">1.14.13.107</ecNumber>
    </submittedName>
</protein>